<proteinExistence type="predicted"/>
<accession>A0ACD0NTG4</accession>
<sequence length="171" mass="18584">MGMSGTRKLDDFTRSVRGTVTTSQFRVPGVGLRSHRPTKPPSLFFIHLTVSIGSGRGTLPSSIVIKWNGPRVTCLSPPPGPRTEGGRRKACERAQKSRGDGGRGKEVAPLGTTVICVCVQFVVGRRCRRNFLAKSLLPPAAAPVFRAHQGMQEKGRVSVRGMRRTRVQGDH</sequence>
<reference evidence="1 2" key="1">
    <citation type="journal article" date="2018" name="Mol. Biol. Evol.">
        <title>Broad Genomic Sampling Reveals a Smut Pathogenic Ancestry of the Fungal Clade Ustilaginomycotina.</title>
        <authorList>
            <person name="Kijpornyongpan T."/>
            <person name="Mondo S.J."/>
            <person name="Barry K."/>
            <person name="Sandor L."/>
            <person name="Lee J."/>
            <person name="Lipzen A."/>
            <person name="Pangilinan J."/>
            <person name="LaButti K."/>
            <person name="Hainaut M."/>
            <person name="Henrissat B."/>
            <person name="Grigoriev I.V."/>
            <person name="Spatafora J.W."/>
            <person name="Aime M.C."/>
        </authorList>
    </citation>
    <scope>NUCLEOTIDE SEQUENCE [LARGE SCALE GENOMIC DNA]</scope>
    <source>
        <strain evidence="1 2">SA 807</strain>
    </source>
</reference>
<protein>
    <submittedName>
        <fullName evidence="1">Uncharacterized protein</fullName>
    </submittedName>
</protein>
<keyword evidence="2" id="KW-1185">Reference proteome</keyword>
<name>A0ACD0NTG4_9BASI</name>
<gene>
    <name evidence="1" type="ORF">IE53DRAFT_161686</name>
</gene>
<dbReference type="EMBL" id="KZ820092">
    <property type="protein sequence ID" value="PWN49143.1"/>
    <property type="molecule type" value="Genomic_DNA"/>
</dbReference>
<evidence type="ECO:0000313" key="1">
    <source>
        <dbReference type="EMBL" id="PWN49143.1"/>
    </source>
</evidence>
<dbReference type="Proteomes" id="UP000245626">
    <property type="component" value="Unassembled WGS sequence"/>
</dbReference>
<organism evidence="1 2">
    <name type="scientific">Violaceomyces palustris</name>
    <dbReference type="NCBI Taxonomy" id="1673888"/>
    <lineage>
        <taxon>Eukaryota</taxon>
        <taxon>Fungi</taxon>
        <taxon>Dikarya</taxon>
        <taxon>Basidiomycota</taxon>
        <taxon>Ustilaginomycotina</taxon>
        <taxon>Ustilaginomycetes</taxon>
        <taxon>Violaceomycetales</taxon>
        <taxon>Violaceomycetaceae</taxon>
        <taxon>Violaceomyces</taxon>
    </lineage>
</organism>
<evidence type="ECO:0000313" key="2">
    <source>
        <dbReference type="Proteomes" id="UP000245626"/>
    </source>
</evidence>